<reference evidence="1" key="1">
    <citation type="submission" date="2021-03" db="EMBL/GenBank/DDBJ databases">
        <title>Evolutionary priming and transition to the ectomycorrhizal habit in an iconic lineage of mushroom-forming fungi: is preadaptation a requirement?</title>
        <authorList>
            <consortium name="DOE Joint Genome Institute"/>
            <person name="Looney B.P."/>
            <person name="Miyauchi S."/>
            <person name="Morin E."/>
            <person name="Drula E."/>
            <person name="Courty P.E."/>
            <person name="Chicoki N."/>
            <person name="Fauchery L."/>
            <person name="Kohler A."/>
            <person name="Kuo A."/>
            <person name="LaButti K."/>
            <person name="Pangilinan J."/>
            <person name="Lipzen A."/>
            <person name="Riley R."/>
            <person name="Andreopoulos W."/>
            <person name="He G."/>
            <person name="Johnson J."/>
            <person name="Barry K.W."/>
            <person name="Grigoriev I.V."/>
            <person name="Nagy L."/>
            <person name="Hibbett D."/>
            <person name="Henrissat B."/>
            <person name="Matheny P.B."/>
            <person name="Labbe J."/>
            <person name="Martin A.F."/>
        </authorList>
    </citation>
    <scope>NUCLEOTIDE SEQUENCE</scope>
    <source>
        <strain evidence="1">BPL698</strain>
    </source>
</reference>
<dbReference type="EMBL" id="JAGFNK010000797">
    <property type="protein sequence ID" value="KAI9439469.1"/>
    <property type="molecule type" value="Genomic_DNA"/>
</dbReference>
<keyword evidence="2" id="KW-1185">Reference proteome</keyword>
<gene>
    <name evidence="1" type="ORF">F5148DRAFT_965241</name>
</gene>
<feature type="non-terminal residue" evidence="1">
    <location>
        <position position="1"/>
    </location>
</feature>
<accession>A0ACC0TS49</accession>
<dbReference type="Proteomes" id="UP001207468">
    <property type="component" value="Unassembled WGS sequence"/>
</dbReference>
<evidence type="ECO:0000313" key="1">
    <source>
        <dbReference type="EMBL" id="KAI9439469.1"/>
    </source>
</evidence>
<evidence type="ECO:0000313" key="2">
    <source>
        <dbReference type="Proteomes" id="UP001207468"/>
    </source>
</evidence>
<protein>
    <submittedName>
        <fullName evidence="1">Uncharacterized protein</fullName>
    </submittedName>
</protein>
<proteinExistence type="predicted"/>
<sequence length="79" mass="8270">ATAAAQAELLATANELYQRMDAGGGGLRPDGAYWAALPAHIRNFVRNASLSPPLRAAGGNERTKAQAMYAIAQQMVQTG</sequence>
<feature type="non-terminal residue" evidence="1">
    <location>
        <position position="79"/>
    </location>
</feature>
<organism evidence="1 2">
    <name type="scientific">Russula earlei</name>
    <dbReference type="NCBI Taxonomy" id="71964"/>
    <lineage>
        <taxon>Eukaryota</taxon>
        <taxon>Fungi</taxon>
        <taxon>Dikarya</taxon>
        <taxon>Basidiomycota</taxon>
        <taxon>Agaricomycotina</taxon>
        <taxon>Agaricomycetes</taxon>
        <taxon>Russulales</taxon>
        <taxon>Russulaceae</taxon>
        <taxon>Russula</taxon>
    </lineage>
</organism>
<name>A0ACC0TS49_9AGAM</name>
<comment type="caution">
    <text evidence="1">The sequence shown here is derived from an EMBL/GenBank/DDBJ whole genome shotgun (WGS) entry which is preliminary data.</text>
</comment>